<evidence type="ECO:0000256" key="1">
    <source>
        <dbReference type="ARBA" id="ARBA00001933"/>
    </source>
</evidence>
<organism evidence="5 6">
    <name type="scientific">Plantactinospora mayteni</name>
    <dbReference type="NCBI Taxonomy" id="566021"/>
    <lineage>
        <taxon>Bacteria</taxon>
        <taxon>Bacillati</taxon>
        <taxon>Actinomycetota</taxon>
        <taxon>Actinomycetes</taxon>
        <taxon>Micromonosporales</taxon>
        <taxon>Micromonosporaceae</taxon>
        <taxon>Plantactinospora</taxon>
    </lineage>
</organism>
<evidence type="ECO:0000256" key="2">
    <source>
        <dbReference type="ARBA" id="ARBA00022898"/>
    </source>
</evidence>
<evidence type="ECO:0000313" key="5">
    <source>
        <dbReference type="EMBL" id="GIG97320.1"/>
    </source>
</evidence>
<dbReference type="RefSeq" id="WP_203858833.1">
    <property type="nucleotide sequence ID" value="NZ_BAAAZQ010000011.1"/>
</dbReference>
<dbReference type="Gene3D" id="3.40.50.1100">
    <property type="match status" value="2"/>
</dbReference>
<dbReference type="Pfam" id="PF00291">
    <property type="entry name" value="PALP"/>
    <property type="match status" value="1"/>
</dbReference>
<dbReference type="PANTHER" id="PTHR48078:SF6">
    <property type="entry name" value="L-THREONINE DEHYDRATASE CATABOLIC TDCB"/>
    <property type="match status" value="1"/>
</dbReference>
<dbReference type="SUPFAM" id="SSF53686">
    <property type="entry name" value="Tryptophan synthase beta subunit-like PLP-dependent enzymes"/>
    <property type="match status" value="1"/>
</dbReference>
<keyword evidence="6" id="KW-1185">Reference proteome</keyword>
<dbReference type="InterPro" id="IPR000634">
    <property type="entry name" value="Ser/Thr_deHydtase_PyrdxlP-BS"/>
</dbReference>
<protein>
    <submittedName>
        <fullName evidence="5">Threonine synthase</fullName>
    </submittedName>
</protein>
<dbReference type="PROSITE" id="PS00165">
    <property type="entry name" value="DEHYDRATASE_SER_THR"/>
    <property type="match status" value="1"/>
</dbReference>
<proteinExistence type="predicted"/>
<dbReference type="CDD" id="cd01563">
    <property type="entry name" value="Thr-synth_1"/>
    <property type="match status" value="1"/>
</dbReference>
<evidence type="ECO:0000259" key="4">
    <source>
        <dbReference type="Pfam" id="PF00291"/>
    </source>
</evidence>
<sequence length="400" mass="42285">MYLTHLHCPRCDTSHPADRPQNLCACGSPLLARYDLAEVRKAVDPAALAGRSADLWRYRELLPVAEERHVTTFGEGWTPLLPAARYGESIGVPDLLIKDEGLVPTGSFKARGAAVGVSRARELGIRHVAMPTNGNAGAAWATYAARAGMRATIAMPLGAPTITRRECVAAGAELHLIDGLISDAGRYVGTLIADSAGSPDGEIFDVSTLKEPYRLEGKKTMGYEVVEQLGWQVPDVILYPTGGGVGLIGIHKALHELRELGWIGDTLPRLVAVQSTGCAPIVRAFGAGATRAEPWADAWTVAFGINVPAPLGDELILDALRDTAGTAIAVDDEAILADLHDFGAREGLLLCPEGAACLTAARQLRAGGWIRADERVVVLNTGAGLKYPETVDVDSLPVVG</sequence>
<dbReference type="NCBIfam" id="NF006050">
    <property type="entry name" value="PRK08197.1"/>
    <property type="match status" value="1"/>
</dbReference>
<comment type="caution">
    <text evidence="5">The sequence shown here is derived from an EMBL/GenBank/DDBJ whole genome shotgun (WGS) entry which is preliminary data.</text>
</comment>
<evidence type="ECO:0000256" key="3">
    <source>
        <dbReference type="ARBA" id="ARBA00023239"/>
    </source>
</evidence>
<accession>A0ABQ4ERT2</accession>
<keyword evidence="3" id="KW-0456">Lyase</keyword>
<dbReference type="InterPro" id="IPR050147">
    <property type="entry name" value="Ser/Thr_Dehydratase"/>
</dbReference>
<dbReference type="InterPro" id="IPR001926">
    <property type="entry name" value="TrpB-like_PALP"/>
</dbReference>
<dbReference type="InterPro" id="IPR036052">
    <property type="entry name" value="TrpB-like_PALP_sf"/>
</dbReference>
<dbReference type="Proteomes" id="UP000621500">
    <property type="component" value="Unassembled WGS sequence"/>
</dbReference>
<dbReference type="PANTHER" id="PTHR48078">
    <property type="entry name" value="THREONINE DEHYDRATASE, MITOCHONDRIAL-RELATED"/>
    <property type="match status" value="1"/>
</dbReference>
<comment type="cofactor">
    <cofactor evidence="1">
        <name>pyridoxal 5'-phosphate</name>
        <dbReference type="ChEBI" id="CHEBI:597326"/>
    </cofactor>
</comment>
<evidence type="ECO:0000313" key="6">
    <source>
        <dbReference type="Proteomes" id="UP000621500"/>
    </source>
</evidence>
<dbReference type="EMBL" id="BONX01000026">
    <property type="protein sequence ID" value="GIG97320.1"/>
    <property type="molecule type" value="Genomic_DNA"/>
</dbReference>
<gene>
    <name evidence="5" type="ORF">Pma05_38930</name>
</gene>
<reference evidence="5 6" key="1">
    <citation type="submission" date="2021-01" db="EMBL/GenBank/DDBJ databases">
        <title>Whole genome shotgun sequence of Plantactinospora mayteni NBRC 109088.</title>
        <authorList>
            <person name="Komaki H."/>
            <person name="Tamura T."/>
        </authorList>
    </citation>
    <scope>NUCLEOTIDE SEQUENCE [LARGE SCALE GENOMIC DNA]</scope>
    <source>
        <strain evidence="5 6">NBRC 109088</strain>
    </source>
</reference>
<keyword evidence="2" id="KW-0663">Pyridoxal phosphate</keyword>
<name>A0ABQ4ERT2_9ACTN</name>
<feature type="domain" description="Tryptophan synthase beta chain-like PALP" evidence="4">
    <location>
        <begin position="72"/>
        <end position="382"/>
    </location>
</feature>